<dbReference type="PRINTS" id="PR00081">
    <property type="entry name" value="GDHRDH"/>
</dbReference>
<sequence length="297" mass="31354">MNTFVMTGGTSGIGEIAARRLAGVPGARLLLGTRGAALPEAEAFPLDLARLDSVRAFAESIVSQVDGTRINGLVLNAGIATPDADSRTADGFETAFAVNHLAHYLLLRLLLPHLADGATVVLTTSSTHDPAAGTRMPPPRHADAPLLAHPDRDAERDRQPGTAGRRAYASSKLCNILTARALAAQPEARQRDLVVVAYDPGPTPGTGLMRNGPWALRLAWAALEPLRSLVPRFNGRVATGTVLADIVLGAIKPPSGRVYASFQRSHLGWPDPSQLAMSDDAMHALWRDSAALTGIPK</sequence>
<organism evidence="4 5">
    <name type="scientific">Nocardia amamiensis</name>
    <dbReference type="NCBI Taxonomy" id="404578"/>
    <lineage>
        <taxon>Bacteria</taxon>
        <taxon>Bacillati</taxon>
        <taxon>Actinomycetota</taxon>
        <taxon>Actinomycetes</taxon>
        <taxon>Mycobacteriales</taxon>
        <taxon>Nocardiaceae</taxon>
        <taxon>Nocardia</taxon>
    </lineage>
</organism>
<dbReference type="Gene3D" id="3.40.50.720">
    <property type="entry name" value="NAD(P)-binding Rossmann-like Domain"/>
    <property type="match status" value="1"/>
</dbReference>
<protein>
    <submittedName>
        <fullName evidence="4">SDR family NAD(P)-dependent oxidoreductase</fullName>
    </submittedName>
</protein>
<evidence type="ECO:0000313" key="4">
    <source>
        <dbReference type="EMBL" id="MBF6302913.1"/>
    </source>
</evidence>
<dbReference type="PANTHER" id="PTHR24320:SF152">
    <property type="entry name" value="SHORT-CHAIN DEHYDROGENASE_REDUCTASE FAMILY PROTEIN"/>
    <property type="match status" value="1"/>
</dbReference>
<accession>A0ABS0D464</accession>
<name>A0ABS0D464_9NOCA</name>
<dbReference type="Proteomes" id="UP000702209">
    <property type="component" value="Unassembled WGS sequence"/>
</dbReference>
<dbReference type="InterPro" id="IPR036291">
    <property type="entry name" value="NAD(P)-bd_dom_sf"/>
</dbReference>
<dbReference type="RefSeq" id="WP_195134093.1">
    <property type="nucleotide sequence ID" value="NZ_JADLQX010000076.1"/>
</dbReference>
<gene>
    <name evidence="4" type="ORF">IU459_36160</name>
</gene>
<feature type="region of interest" description="Disordered" evidence="3">
    <location>
        <begin position="126"/>
        <end position="167"/>
    </location>
</feature>
<dbReference type="PANTHER" id="PTHR24320">
    <property type="entry name" value="RETINOL DEHYDROGENASE"/>
    <property type="match status" value="1"/>
</dbReference>
<dbReference type="Pfam" id="PF00106">
    <property type="entry name" value="adh_short"/>
    <property type="match status" value="1"/>
</dbReference>
<evidence type="ECO:0000256" key="2">
    <source>
        <dbReference type="ARBA" id="ARBA00023002"/>
    </source>
</evidence>
<comment type="caution">
    <text evidence="4">The sequence shown here is derived from an EMBL/GenBank/DDBJ whole genome shotgun (WGS) entry which is preliminary data.</text>
</comment>
<dbReference type="EMBL" id="JADLQX010000076">
    <property type="protein sequence ID" value="MBF6302913.1"/>
    <property type="molecule type" value="Genomic_DNA"/>
</dbReference>
<reference evidence="4 5" key="1">
    <citation type="submission" date="2020-10" db="EMBL/GenBank/DDBJ databases">
        <title>Identification of Nocardia species via Next-generation sequencing and recognition of intraspecies genetic diversity.</title>
        <authorList>
            <person name="Li P."/>
            <person name="Li P."/>
            <person name="Lu B."/>
        </authorList>
    </citation>
    <scope>NUCLEOTIDE SEQUENCE [LARGE SCALE GENOMIC DNA]</scope>
    <source>
        <strain evidence="4 5">BJ06-0157</strain>
    </source>
</reference>
<evidence type="ECO:0000313" key="5">
    <source>
        <dbReference type="Proteomes" id="UP000702209"/>
    </source>
</evidence>
<evidence type="ECO:0000256" key="3">
    <source>
        <dbReference type="SAM" id="MobiDB-lite"/>
    </source>
</evidence>
<evidence type="ECO:0000256" key="1">
    <source>
        <dbReference type="ARBA" id="ARBA00006484"/>
    </source>
</evidence>
<keyword evidence="2" id="KW-0560">Oxidoreductase</keyword>
<comment type="similarity">
    <text evidence="1">Belongs to the short-chain dehydrogenases/reductases (SDR) family.</text>
</comment>
<dbReference type="InterPro" id="IPR002347">
    <property type="entry name" value="SDR_fam"/>
</dbReference>
<keyword evidence="5" id="KW-1185">Reference proteome</keyword>
<feature type="compositionally biased region" description="Basic and acidic residues" evidence="3">
    <location>
        <begin position="149"/>
        <end position="159"/>
    </location>
</feature>
<proteinExistence type="inferred from homology"/>
<dbReference type="SUPFAM" id="SSF51735">
    <property type="entry name" value="NAD(P)-binding Rossmann-fold domains"/>
    <property type="match status" value="1"/>
</dbReference>